<dbReference type="PANTHER" id="PTHR37299:SF1">
    <property type="entry name" value="STAGE 0 SPORULATION PROTEIN A HOMOLOG"/>
    <property type="match status" value="1"/>
</dbReference>
<dbReference type="Gene3D" id="2.40.50.1020">
    <property type="entry name" value="LytTr DNA-binding domain"/>
    <property type="match status" value="1"/>
</dbReference>
<evidence type="ECO:0000313" key="4">
    <source>
        <dbReference type="EMBL" id="KRT13946.1"/>
    </source>
</evidence>
<dbReference type="InterPro" id="IPR011006">
    <property type="entry name" value="CheY-like_superfamily"/>
</dbReference>
<dbReference type="GO" id="GO:0000156">
    <property type="term" value="F:phosphorelay response regulator activity"/>
    <property type="evidence" value="ECO:0007669"/>
    <property type="project" value="InterPro"/>
</dbReference>
<evidence type="ECO:0008006" key="6">
    <source>
        <dbReference type="Google" id="ProtNLM"/>
    </source>
</evidence>
<dbReference type="InterPro" id="IPR046947">
    <property type="entry name" value="LytR-like"/>
</dbReference>
<dbReference type="SMART" id="SM00850">
    <property type="entry name" value="LytTR"/>
    <property type="match status" value="1"/>
</dbReference>
<accession>A0A0T5VJA9</accession>
<dbReference type="PANTHER" id="PTHR37299">
    <property type="entry name" value="TRANSCRIPTIONAL REGULATOR-RELATED"/>
    <property type="match status" value="1"/>
</dbReference>
<reference evidence="4 5" key="1">
    <citation type="submission" date="2015-11" db="EMBL/GenBank/DDBJ databases">
        <title>Sequence of Pedobacter ginsenosidimutans.</title>
        <authorList>
            <person name="Carson E."/>
            <person name="Keyser V."/>
            <person name="Newman J."/>
            <person name="Miller J."/>
        </authorList>
    </citation>
    <scope>NUCLEOTIDE SEQUENCE [LARGE SCALE GENOMIC DNA]</scope>
    <source>
        <strain evidence="4 5">KACC 14530</strain>
    </source>
</reference>
<name>A0A0T5VJA9_9SPHI</name>
<dbReference type="Gene3D" id="3.40.50.2300">
    <property type="match status" value="1"/>
</dbReference>
<keyword evidence="1" id="KW-0597">Phosphoprotein</keyword>
<dbReference type="SMART" id="SM00448">
    <property type="entry name" value="REC"/>
    <property type="match status" value="1"/>
</dbReference>
<dbReference type="EMBL" id="LMZQ01000028">
    <property type="protein sequence ID" value="KRT13946.1"/>
    <property type="molecule type" value="Genomic_DNA"/>
</dbReference>
<dbReference type="RefSeq" id="WP_057934420.1">
    <property type="nucleotide sequence ID" value="NZ_LMZQ01000028.1"/>
</dbReference>
<evidence type="ECO:0000259" key="2">
    <source>
        <dbReference type="PROSITE" id="PS50110"/>
    </source>
</evidence>
<feature type="domain" description="Response regulatory" evidence="2">
    <location>
        <begin position="5"/>
        <end position="116"/>
    </location>
</feature>
<dbReference type="InterPro" id="IPR001789">
    <property type="entry name" value="Sig_transdc_resp-reg_receiver"/>
</dbReference>
<evidence type="ECO:0000259" key="3">
    <source>
        <dbReference type="PROSITE" id="PS50930"/>
    </source>
</evidence>
<dbReference type="OrthoDB" id="9787344at2"/>
<feature type="modified residue" description="4-aspartylphosphate" evidence="1">
    <location>
        <position position="56"/>
    </location>
</feature>
<dbReference type="Pfam" id="PF00072">
    <property type="entry name" value="Response_reg"/>
    <property type="match status" value="1"/>
</dbReference>
<keyword evidence="5" id="KW-1185">Reference proteome</keyword>
<comment type="caution">
    <text evidence="4">The sequence shown here is derived from an EMBL/GenBank/DDBJ whole genome shotgun (WGS) entry which is preliminary data.</text>
</comment>
<dbReference type="Proteomes" id="UP000051950">
    <property type="component" value="Unassembled WGS sequence"/>
</dbReference>
<dbReference type="SUPFAM" id="SSF52172">
    <property type="entry name" value="CheY-like"/>
    <property type="match status" value="1"/>
</dbReference>
<evidence type="ECO:0000313" key="5">
    <source>
        <dbReference type="Proteomes" id="UP000051950"/>
    </source>
</evidence>
<evidence type="ECO:0000256" key="1">
    <source>
        <dbReference type="PROSITE-ProRule" id="PRU00169"/>
    </source>
</evidence>
<dbReference type="PROSITE" id="PS50930">
    <property type="entry name" value="HTH_LYTTR"/>
    <property type="match status" value="1"/>
</dbReference>
<dbReference type="Pfam" id="PF04397">
    <property type="entry name" value="LytTR"/>
    <property type="match status" value="1"/>
</dbReference>
<protein>
    <recommendedName>
        <fullName evidence="6">Two-component system response regulator</fullName>
    </recommendedName>
</protein>
<dbReference type="AlphaFoldDB" id="A0A0T5VJA9"/>
<sequence>MNIITCLIVDDEPNAVKLLEDHINKIPFLQLKQKCFDAFEVTEYFEKAHADLIFMDIEMPQMSGMELATVLPKNQPIIFTTAYSSYALEGYEFNGLDYLLKPITFKRFAQAVSKAQDYFSLLKQPVNFKENDILPDYIFVKSGKQVIKINYDSILYFEANKEYVNIVAKEGQSLIFKRMKQLETQLPSNFIRIHNSYIVNINQIQKIVDNHVFIDKAKLPASAGYREQLLKIIDQKLL</sequence>
<gene>
    <name evidence="4" type="ORF">ASU31_22065</name>
</gene>
<dbReference type="InterPro" id="IPR007492">
    <property type="entry name" value="LytTR_DNA-bd_dom"/>
</dbReference>
<organism evidence="4 5">
    <name type="scientific">Pedobacter ginsenosidimutans</name>
    <dbReference type="NCBI Taxonomy" id="687842"/>
    <lineage>
        <taxon>Bacteria</taxon>
        <taxon>Pseudomonadati</taxon>
        <taxon>Bacteroidota</taxon>
        <taxon>Sphingobacteriia</taxon>
        <taxon>Sphingobacteriales</taxon>
        <taxon>Sphingobacteriaceae</taxon>
        <taxon>Pedobacter</taxon>
    </lineage>
</organism>
<feature type="domain" description="HTH LytTR-type" evidence="3">
    <location>
        <begin position="138"/>
        <end position="235"/>
    </location>
</feature>
<dbReference type="GO" id="GO:0003677">
    <property type="term" value="F:DNA binding"/>
    <property type="evidence" value="ECO:0007669"/>
    <property type="project" value="InterPro"/>
</dbReference>
<dbReference type="STRING" id="687842.ASU31_22065"/>
<proteinExistence type="predicted"/>
<dbReference type="PROSITE" id="PS50110">
    <property type="entry name" value="RESPONSE_REGULATORY"/>
    <property type="match status" value="1"/>
</dbReference>